<comment type="caution">
    <text evidence="2">The sequence shown here is derived from an EMBL/GenBank/DDBJ whole genome shotgun (WGS) entry which is preliminary data.</text>
</comment>
<dbReference type="PANTHER" id="PTHR36109">
    <property type="entry name" value="MEMBRANE PROTEIN-RELATED"/>
    <property type="match status" value="1"/>
</dbReference>
<evidence type="ECO:0008006" key="4">
    <source>
        <dbReference type="Google" id="ProtNLM"/>
    </source>
</evidence>
<dbReference type="RefSeq" id="WP_036138832.1">
    <property type="nucleotide sequence ID" value="NZ_AVPU01000023.1"/>
</dbReference>
<evidence type="ECO:0000313" key="3">
    <source>
        <dbReference type="Proteomes" id="UP000029998"/>
    </source>
</evidence>
<evidence type="ECO:0000256" key="1">
    <source>
        <dbReference type="SAM" id="Phobius"/>
    </source>
</evidence>
<dbReference type="PANTHER" id="PTHR36109:SF2">
    <property type="entry name" value="MEMBRANE PROTEIN"/>
    <property type="match status" value="1"/>
</dbReference>
<dbReference type="InterPro" id="IPR052948">
    <property type="entry name" value="Low_temp-induced_all0457"/>
</dbReference>
<sequence length="165" mass="16735">MKTRHVFSTPDIASAQAAMDAARDGGVEDHNLLLVARSDIELSTIPNDRKEADTDMMPAAVRGAGYGGATGLLVGLVAFAIPPLGVTLAGAAAAGLAGAMVGCWASALAGASLPDPIRRRFEGEIEAGRILVVVDGSQELLAKVEPAITSTGATLLPFEAPSLMA</sequence>
<dbReference type="Proteomes" id="UP000029998">
    <property type="component" value="Unassembled WGS sequence"/>
</dbReference>
<name>A0A0A0ET00_9GAMM</name>
<feature type="transmembrane region" description="Helical" evidence="1">
    <location>
        <begin position="87"/>
        <end position="111"/>
    </location>
</feature>
<feature type="transmembrane region" description="Helical" evidence="1">
    <location>
        <begin position="59"/>
        <end position="81"/>
    </location>
</feature>
<keyword evidence="1" id="KW-1133">Transmembrane helix</keyword>
<keyword evidence="1" id="KW-0812">Transmembrane</keyword>
<dbReference type="eggNOG" id="ENOG50303WG">
    <property type="taxonomic scope" value="Bacteria"/>
</dbReference>
<dbReference type="AlphaFoldDB" id="A0A0A0ET00"/>
<protein>
    <recommendedName>
        <fullName evidence="4">DUF1269 domain-containing protein</fullName>
    </recommendedName>
</protein>
<proteinExistence type="predicted"/>
<dbReference type="OrthoDB" id="6023910at2"/>
<organism evidence="2 3">
    <name type="scientific">Lysobacter daejeonensis GH1-9</name>
    <dbReference type="NCBI Taxonomy" id="1385517"/>
    <lineage>
        <taxon>Bacteria</taxon>
        <taxon>Pseudomonadati</taxon>
        <taxon>Pseudomonadota</taxon>
        <taxon>Gammaproteobacteria</taxon>
        <taxon>Lysobacterales</taxon>
        <taxon>Lysobacteraceae</taxon>
        <taxon>Aerolutibacter</taxon>
    </lineage>
</organism>
<gene>
    <name evidence="2" type="ORF">N800_07065</name>
</gene>
<keyword evidence="1" id="KW-0472">Membrane</keyword>
<keyword evidence="3" id="KW-1185">Reference proteome</keyword>
<reference evidence="2 3" key="1">
    <citation type="submission" date="2013-08" db="EMBL/GenBank/DDBJ databases">
        <title>Genome sequencing of Lysobacter.</title>
        <authorList>
            <person name="Zhang S."/>
            <person name="Wang G."/>
        </authorList>
    </citation>
    <scope>NUCLEOTIDE SEQUENCE [LARGE SCALE GENOMIC DNA]</scope>
    <source>
        <strain evidence="2 3">GH1-9</strain>
    </source>
</reference>
<dbReference type="STRING" id="1385517.N800_07065"/>
<evidence type="ECO:0000313" key="2">
    <source>
        <dbReference type="EMBL" id="KGM53659.1"/>
    </source>
</evidence>
<dbReference type="EMBL" id="AVPU01000023">
    <property type="protein sequence ID" value="KGM53659.1"/>
    <property type="molecule type" value="Genomic_DNA"/>
</dbReference>
<accession>A0A0A0ET00</accession>